<sequence>MSARVVTDVVWLDQWGGITDAMIRNISLLRVSRELGMLLRRVHRGVRDMHVLVARMREAGFSEQAPASSQPASTKPSSTKPSSAKPPSAKPPSPKPPSAKPTSAKPPSAKPPSAKPPSAKPPSPKPPSAKPTSAKPTSTTPASTKPSPSPAAAAPAPMHRDLQRLRPLNKLARGILFRPEPDHRQQPGHGWK</sequence>
<feature type="compositionally biased region" description="Pro residues" evidence="1">
    <location>
        <begin position="108"/>
        <end position="129"/>
    </location>
</feature>
<evidence type="ECO:0000256" key="1">
    <source>
        <dbReference type="SAM" id="MobiDB-lite"/>
    </source>
</evidence>
<evidence type="ECO:0000313" key="3">
    <source>
        <dbReference type="Proteomes" id="UP000612055"/>
    </source>
</evidence>
<evidence type="ECO:0000313" key="2">
    <source>
        <dbReference type="EMBL" id="KAG2501464.1"/>
    </source>
</evidence>
<comment type="caution">
    <text evidence="2">The sequence shown here is derived from an EMBL/GenBank/DDBJ whole genome shotgun (WGS) entry which is preliminary data.</text>
</comment>
<feature type="region of interest" description="Disordered" evidence="1">
    <location>
        <begin position="61"/>
        <end position="192"/>
    </location>
</feature>
<gene>
    <name evidence="2" type="ORF">HYH03_001244</name>
</gene>
<organism evidence="2 3">
    <name type="scientific">Edaphochlamys debaryana</name>
    <dbReference type="NCBI Taxonomy" id="47281"/>
    <lineage>
        <taxon>Eukaryota</taxon>
        <taxon>Viridiplantae</taxon>
        <taxon>Chlorophyta</taxon>
        <taxon>core chlorophytes</taxon>
        <taxon>Chlorophyceae</taxon>
        <taxon>CS clade</taxon>
        <taxon>Chlamydomonadales</taxon>
        <taxon>Chlamydomonadales incertae sedis</taxon>
        <taxon>Edaphochlamys</taxon>
    </lineage>
</organism>
<dbReference type="PRINTS" id="PR01217">
    <property type="entry name" value="PRICHEXTENSN"/>
</dbReference>
<proteinExistence type="predicted"/>
<reference evidence="2" key="1">
    <citation type="journal article" date="2020" name="bioRxiv">
        <title>Comparative genomics of Chlamydomonas.</title>
        <authorList>
            <person name="Craig R.J."/>
            <person name="Hasan A.R."/>
            <person name="Ness R.W."/>
            <person name="Keightley P.D."/>
        </authorList>
    </citation>
    <scope>NUCLEOTIDE SEQUENCE</scope>
    <source>
        <strain evidence="2">CCAP 11/70</strain>
    </source>
</reference>
<dbReference type="AlphaFoldDB" id="A0A835YGQ8"/>
<feature type="compositionally biased region" description="Low complexity" evidence="1">
    <location>
        <begin position="65"/>
        <end position="87"/>
    </location>
</feature>
<dbReference type="OrthoDB" id="536576at2759"/>
<accession>A0A835YGQ8</accession>
<name>A0A835YGQ8_9CHLO</name>
<protein>
    <submittedName>
        <fullName evidence="2">Uncharacterized protein</fullName>
    </submittedName>
</protein>
<dbReference type="EMBL" id="JAEHOE010000002">
    <property type="protein sequence ID" value="KAG2501464.1"/>
    <property type="molecule type" value="Genomic_DNA"/>
</dbReference>
<feature type="compositionally biased region" description="Low complexity" evidence="1">
    <location>
        <begin position="130"/>
        <end position="157"/>
    </location>
</feature>
<feature type="compositionally biased region" description="Pro residues" evidence="1">
    <location>
        <begin position="88"/>
        <end position="99"/>
    </location>
</feature>
<keyword evidence="3" id="KW-1185">Reference proteome</keyword>
<dbReference type="Proteomes" id="UP000612055">
    <property type="component" value="Unassembled WGS sequence"/>
</dbReference>